<reference evidence="2" key="2">
    <citation type="submission" date="2022-09" db="EMBL/GenBank/DDBJ databases">
        <title>Biosynthetic gene clusters of Dactylosporangioum fulvum.</title>
        <authorList>
            <person name="Caradec T."/>
        </authorList>
    </citation>
    <scope>NUCLEOTIDE SEQUENCE</scope>
    <source>
        <strain evidence="2">NRRL B-16292</strain>
    </source>
</reference>
<organism evidence="2 3">
    <name type="scientific">Dactylosporangium fulvum</name>
    <dbReference type="NCBI Taxonomy" id="53359"/>
    <lineage>
        <taxon>Bacteria</taxon>
        <taxon>Bacillati</taxon>
        <taxon>Actinomycetota</taxon>
        <taxon>Actinomycetes</taxon>
        <taxon>Micromonosporales</taxon>
        <taxon>Micromonosporaceae</taxon>
        <taxon>Dactylosporangium</taxon>
    </lineage>
</organism>
<feature type="transmembrane region" description="Helical" evidence="1">
    <location>
        <begin position="47"/>
        <end position="65"/>
    </location>
</feature>
<feature type="transmembrane region" description="Helical" evidence="1">
    <location>
        <begin position="106"/>
        <end position="128"/>
    </location>
</feature>
<dbReference type="EMBL" id="CP073720">
    <property type="protein sequence ID" value="UWP80419.1"/>
    <property type="molecule type" value="Genomic_DNA"/>
</dbReference>
<proteinExistence type="predicted"/>
<evidence type="ECO:0000256" key="1">
    <source>
        <dbReference type="SAM" id="Phobius"/>
    </source>
</evidence>
<sequence length="145" mass="15376">MRAVWFMFAGAFLSLANIAASWSWALVDADLRSISSGPQGVDWGQASVWLGVPAAVTIVLTAAAIRRSRALLWVGAVAMGLLFIPCGGALLADRARMVDGAGLPPWAWAAHLIGMFLALPTVITALWLHQPDTRPIEVSSPKKCA</sequence>
<dbReference type="Proteomes" id="UP001059617">
    <property type="component" value="Chromosome"/>
</dbReference>
<accession>A0ABY5VTL5</accession>
<evidence type="ECO:0000313" key="2">
    <source>
        <dbReference type="EMBL" id="UWP80419.1"/>
    </source>
</evidence>
<feature type="transmembrane region" description="Helical" evidence="1">
    <location>
        <begin position="70"/>
        <end position="91"/>
    </location>
</feature>
<name>A0ABY5VTL5_9ACTN</name>
<reference evidence="2" key="1">
    <citation type="submission" date="2021-04" db="EMBL/GenBank/DDBJ databases">
        <authorList>
            <person name="Hartkoorn R.C."/>
            <person name="Beaudoing E."/>
            <person name="Hot D."/>
        </authorList>
    </citation>
    <scope>NUCLEOTIDE SEQUENCE</scope>
    <source>
        <strain evidence="2">NRRL B-16292</strain>
    </source>
</reference>
<keyword evidence="1" id="KW-0812">Transmembrane</keyword>
<evidence type="ECO:0000313" key="3">
    <source>
        <dbReference type="Proteomes" id="UP001059617"/>
    </source>
</evidence>
<keyword evidence="1" id="KW-0472">Membrane</keyword>
<keyword evidence="3" id="KW-1185">Reference proteome</keyword>
<gene>
    <name evidence="2" type="ORF">Dfulv_35395</name>
</gene>
<dbReference type="RefSeq" id="WP_259858179.1">
    <property type="nucleotide sequence ID" value="NZ_BAAAST010000042.1"/>
</dbReference>
<protein>
    <recommendedName>
        <fullName evidence="4">DUF998 domain-containing protein</fullName>
    </recommendedName>
</protein>
<evidence type="ECO:0008006" key="4">
    <source>
        <dbReference type="Google" id="ProtNLM"/>
    </source>
</evidence>
<keyword evidence="1" id="KW-1133">Transmembrane helix</keyword>